<evidence type="ECO:0000256" key="1">
    <source>
        <dbReference type="SAM" id="Phobius"/>
    </source>
</evidence>
<name>A0A510DZJ3_9CREN</name>
<keyword evidence="1" id="KW-0812">Transmembrane</keyword>
<evidence type="ECO:0000313" key="2">
    <source>
        <dbReference type="EMBL" id="BBG25671.1"/>
    </source>
</evidence>
<reference evidence="3" key="1">
    <citation type="submission" date="2018-09" db="EMBL/GenBank/DDBJ databases">
        <title>Complete Genome Sequencing of Sulfolobus sp. JCM 16834.</title>
        <authorList>
            <person name="Kato S."/>
            <person name="Itoh T."/>
            <person name="Ohkuma M."/>
        </authorList>
    </citation>
    <scope>NUCLEOTIDE SEQUENCE [LARGE SCALE GENOMIC DNA]</scope>
    <source>
        <strain evidence="3">IC-007</strain>
    </source>
</reference>
<proteinExistence type="predicted"/>
<dbReference type="EMBL" id="AP018930">
    <property type="protein sequence ID" value="BBG25671.1"/>
    <property type="molecule type" value="Genomic_DNA"/>
</dbReference>
<evidence type="ECO:0000313" key="3">
    <source>
        <dbReference type="Proteomes" id="UP000325030"/>
    </source>
</evidence>
<organism evidence="2 3">
    <name type="scientific">Sulfuracidifex tepidarius</name>
    <dbReference type="NCBI Taxonomy" id="1294262"/>
    <lineage>
        <taxon>Archaea</taxon>
        <taxon>Thermoproteota</taxon>
        <taxon>Thermoprotei</taxon>
        <taxon>Sulfolobales</taxon>
        <taxon>Sulfolobaceae</taxon>
        <taxon>Sulfuracidifex</taxon>
    </lineage>
</organism>
<gene>
    <name evidence="2" type="ORF">IC007_0176</name>
</gene>
<dbReference type="AlphaFoldDB" id="A0A510DZJ3"/>
<sequence length="52" mass="5914">MAVLDSILCFLTGYLVLETVINTIYIYKKNAYATKSRLRSERPRVATIASFV</sequence>
<feature type="transmembrane region" description="Helical" evidence="1">
    <location>
        <begin position="6"/>
        <end position="27"/>
    </location>
</feature>
<protein>
    <submittedName>
        <fullName evidence="2">Uncharacterized protein</fullName>
    </submittedName>
</protein>
<keyword evidence="1" id="KW-1133">Transmembrane helix</keyword>
<accession>A0A510DZJ3</accession>
<keyword evidence="1" id="KW-0472">Membrane</keyword>
<dbReference type="Proteomes" id="UP000325030">
    <property type="component" value="Chromosome"/>
</dbReference>